<dbReference type="Proteomes" id="UP000217790">
    <property type="component" value="Unassembled WGS sequence"/>
</dbReference>
<accession>A0A2H3CYA1</accession>
<reference evidence="3" key="1">
    <citation type="journal article" date="2017" name="Nat. Ecol. Evol.">
        <title>Genome expansion and lineage-specific genetic innovations in the forest pathogenic fungi Armillaria.</title>
        <authorList>
            <person name="Sipos G."/>
            <person name="Prasanna A.N."/>
            <person name="Walter M.C."/>
            <person name="O'Connor E."/>
            <person name="Balint B."/>
            <person name="Krizsan K."/>
            <person name="Kiss B."/>
            <person name="Hess J."/>
            <person name="Varga T."/>
            <person name="Slot J."/>
            <person name="Riley R."/>
            <person name="Boka B."/>
            <person name="Rigling D."/>
            <person name="Barry K."/>
            <person name="Lee J."/>
            <person name="Mihaltcheva S."/>
            <person name="LaButti K."/>
            <person name="Lipzen A."/>
            <person name="Waldron R."/>
            <person name="Moloney N.M."/>
            <person name="Sperisen C."/>
            <person name="Kredics L."/>
            <person name="Vagvoelgyi C."/>
            <person name="Patrignani A."/>
            <person name="Fitzpatrick D."/>
            <person name="Nagy I."/>
            <person name="Doyle S."/>
            <person name="Anderson J.B."/>
            <person name="Grigoriev I.V."/>
            <person name="Gueldener U."/>
            <person name="Muensterkoetter M."/>
            <person name="Nagy L.G."/>
        </authorList>
    </citation>
    <scope>NUCLEOTIDE SEQUENCE [LARGE SCALE GENOMIC DNA]</scope>
    <source>
        <strain evidence="3">Ar21-2</strain>
    </source>
</reference>
<feature type="domain" description="HAM1-like N-terminal" evidence="1">
    <location>
        <begin position="113"/>
        <end position="185"/>
    </location>
</feature>
<dbReference type="STRING" id="47427.A0A2H3CYA1"/>
<evidence type="ECO:0000313" key="3">
    <source>
        <dbReference type="Proteomes" id="UP000217790"/>
    </source>
</evidence>
<dbReference type="Pfam" id="PF19343">
    <property type="entry name" value="HAM1_N"/>
    <property type="match status" value="1"/>
</dbReference>
<dbReference type="InterPro" id="IPR045967">
    <property type="entry name" value="HAM1-like_N"/>
</dbReference>
<dbReference type="PANTHER" id="PTHR31138">
    <property type="entry name" value="CHROMOSOME 19, WHOLE GENOME SHOTGUN SEQUENCE"/>
    <property type="match status" value="1"/>
</dbReference>
<dbReference type="InParanoid" id="A0A2H3CYA1"/>
<dbReference type="AlphaFoldDB" id="A0A2H3CYA1"/>
<dbReference type="OrthoDB" id="3070410at2759"/>
<keyword evidence="3" id="KW-1185">Reference proteome</keyword>
<gene>
    <name evidence="2" type="ORF">ARMGADRAFT_1171549</name>
</gene>
<evidence type="ECO:0000313" key="2">
    <source>
        <dbReference type="EMBL" id="PBK81073.1"/>
    </source>
</evidence>
<organism evidence="2 3">
    <name type="scientific">Armillaria gallica</name>
    <name type="common">Bulbous honey fungus</name>
    <name type="synonym">Armillaria bulbosa</name>
    <dbReference type="NCBI Taxonomy" id="47427"/>
    <lineage>
        <taxon>Eukaryota</taxon>
        <taxon>Fungi</taxon>
        <taxon>Dikarya</taxon>
        <taxon>Basidiomycota</taxon>
        <taxon>Agaricomycotina</taxon>
        <taxon>Agaricomycetes</taxon>
        <taxon>Agaricomycetidae</taxon>
        <taxon>Agaricales</taxon>
        <taxon>Marasmiineae</taxon>
        <taxon>Physalacriaceae</taxon>
        <taxon>Armillaria</taxon>
    </lineage>
</organism>
<proteinExistence type="predicted"/>
<sequence>MRHARTLINLVLNNFEFLKLITGFGVVGRVFATKGIAPSAEQLKGIDEGALEGCSVLDEERSETRLLETPSILERSQDQWTPRSARHFDELFNGAGNWINGIGDDPIIRKFAVGYVPILRIEYKDDSVDIAIQNLTLSGRNIFPNTVSIEAHNYMTFPLSGAIQDGTVESQHEIKLTLSQIQADL</sequence>
<dbReference type="EMBL" id="KZ293735">
    <property type="protein sequence ID" value="PBK81073.1"/>
    <property type="molecule type" value="Genomic_DNA"/>
</dbReference>
<name>A0A2H3CYA1_ARMGA</name>
<evidence type="ECO:0000259" key="1">
    <source>
        <dbReference type="Pfam" id="PF19343"/>
    </source>
</evidence>
<protein>
    <recommendedName>
        <fullName evidence="1">HAM1-like N-terminal domain-containing protein</fullName>
    </recommendedName>
</protein>
<dbReference type="PANTHER" id="PTHR31138:SF1">
    <property type="entry name" value="PDZ DOMAIN-CONTAINING PROTEIN"/>
    <property type="match status" value="1"/>
</dbReference>